<sequence>MKKLGRKMKAVALVLSVALIGAQFTLNSAEASMIRTEQMLAKATTQDSPGDREKIRQFMAREDVRAQMKTMGVNPDEAEMRVASLSDAEAAKLAGRIDSLPAGQGLGETILIVALVVFIVLLITDLVGATRVFPWTRPVR</sequence>
<comment type="caution">
    <text evidence="3">The sequence shown here is derived from an EMBL/GenBank/DDBJ whole genome shotgun (WGS) entry which is preliminary data.</text>
</comment>
<accession>A0A932MME4</accession>
<name>A0A932MME4_UNCTE</name>
<protein>
    <submittedName>
        <fullName evidence="3">PA2779 family protein</fullName>
    </submittedName>
</protein>
<proteinExistence type="predicted"/>
<reference evidence="3" key="1">
    <citation type="submission" date="2020-07" db="EMBL/GenBank/DDBJ databases">
        <title>Huge and variable diversity of episymbiotic CPR bacteria and DPANN archaea in groundwater ecosystems.</title>
        <authorList>
            <person name="He C.Y."/>
            <person name="Keren R."/>
            <person name="Whittaker M."/>
            <person name="Farag I.F."/>
            <person name="Doudna J."/>
            <person name="Cate J.H.D."/>
            <person name="Banfield J.F."/>
        </authorList>
    </citation>
    <scope>NUCLEOTIDE SEQUENCE</scope>
    <source>
        <strain evidence="3">NC_groundwater_763_Ag_S-0.2um_68_21</strain>
    </source>
</reference>
<organism evidence="3 4">
    <name type="scientific">Tectimicrobiota bacterium</name>
    <dbReference type="NCBI Taxonomy" id="2528274"/>
    <lineage>
        <taxon>Bacteria</taxon>
        <taxon>Pseudomonadati</taxon>
        <taxon>Nitrospinota/Tectimicrobiota group</taxon>
        <taxon>Candidatus Tectimicrobiota</taxon>
    </lineage>
</organism>
<dbReference type="AlphaFoldDB" id="A0A932MME4"/>
<gene>
    <name evidence="3" type="ORF">HYZ11_02525</name>
</gene>
<dbReference type="PIRSF" id="PIRSF029543">
    <property type="entry name" value="UCP029543"/>
    <property type="match status" value="1"/>
</dbReference>
<keyword evidence="1" id="KW-1133">Transmembrane helix</keyword>
<evidence type="ECO:0000313" key="4">
    <source>
        <dbReference type="Proteomes" id="UP000782312"/>
    </source>
</evidence>
<dbReference type="EMBL" id="JACPUR010000004">
    <property type="protein sequence ID" value="MBI3126462.1"/>
    <property type="molecule type" value="Genomic_DNA"/>
</dbReference>
<keyword evidence="2" id="KW-0732">Signal</keyword>
<dbReference type="InterPro" id="IPR016924">
    <property type="entry name" value="UCP029543"/>
</dbReference>
<dbReference type="NCBIfam" id="NF033919">
    <property type="entry name" value="PA2779_fam"/>
    <property type="match status" value="1"/>
</dbReference>
<dbReference type="Pfam" id="PF20332">
    <property type="entry name" value="DUF6627"/>
    <property type="match status" value="1"/>
</dbReference>
<feature type="signal peptide" evidence="2">
    <location>
        <begin position="1"/>
        <end position="28"/>
    </location>
</feature>
<dbReference type="InterPro" id="IPR046735">
    <property type="entry name" value="PA2779-like"/>
</dbReference>
<evidence type="ECO:0000256" key="1">
    <source>
        <dbReference type="SAM" id="Phobius"/>
    </source>
</evidence>
<dbReference type="Proteomes" id="UP000782312">
    <property type="component" value="Unassembled WGS sequence"/>
</dbReference>
<keyword evidence="1" id="KW-0812">Transmembrane</keyword>
<evidence type="ECO:0000256" key="2">
    <source>
        <dbReference type="SAM" id="SignalP"/>
    </source>
</evidence>
<feature type="transmembrane region" description="Helical" evidence="1">
    <location>
        <begin position="110"/>
        <end position="133"/>
    </location>
</feature>
<evidence type="ECO:0000313" key="3">
    <source>
        <dbReference type="EMBL" id="MBI3126462.1"/>
    </source>
</evidence>
<feature type="chain" id="PRO_5037220026" evidence="2">
    <location>
        <begin position="29"/>
        <end position="140"/>
    </location>
</feature>
<keyword evidence="1" id="KW-0472">Membrane</keyword>